<dbReference type="InterPro" id="IPR008928">
    <property type="entry name" value="6-hairpin_glycosidase_sf"/>
</dbReference>
<proteinExistence type="predicted"/>
<organism evidence="2 3">
    <name type="scientific">Nakamurella aerolata</name>
    <dbReference type="NCBI Taxonomy" id="1656892"/>
    <lineage>
        <taxon>Bacteria</taxon>
        <taxon>Bacillati</taxon>
        <taxon>Actinomycetota</taxon>
        <taxon>Actinomycetes</taxon>
        <taxon>Nakamurellales</taxon>
        <taxon>Nakamurellaceae</taxon>
        <taxon>Nakamurella</taxon>
    </lineage>
</organism>
<name>A0A849A6X2_9ACTN</name>
<dbReference type="Gene3D" id="1.50.10.10">
    <property type="match status" value="1"/>
</dbReference>
<protein>
    <submittedName>
        <fullName evidence="2">Uncharacterized protein</fullName>
    </submittedName>
</protein>
<feature type="region of interest" description="Disordered" evidence="1">
    <location>
        <begin position="1"/>
        <end position="22"/>
    </location>
</feature>
<evidence type="ECO:0000256" key="1">
    <source>
        <dbReference type="SAM" id="MobiDB-lite"/>
    </source>
</evidence>
<comment type="caution">
    <text evidence="2">The sequence shown here is derived from an EMBL/GenBank/DDBJ whole genome shotgun (WGS) entry which is preliminary data.</text>
</comment>
<gene>
    <name evidence="2" type="ORF">HKD39_03340</name>
</gene>
<dbReference type="AlphaFoldDB" id="A0A849A6X2"/>
<sequence>MSSTDTAPVAASESAGPPTLPTVDDFASAVIVDHYDDMINPPGLTNHLAVVQVDHDITAVRSLNVPPVSTGDTITGQLYLDGRLARSYGEPVRCQWRPDRVLRELSAGGCTVQTDTFCPPSEAAVLQRIRVTNHQGRRDVEVALSLDSAVVHAGGGWTEPITKAWSSPLAPSAGNILTRDGVLLLGTPADGSAVSAQWLVTDAAGASPLTAEVPSMTGYRLQLEQGETAELWYGYAIATNRDSAGQSDGKALVRATFERLMTDPAGASRASTDTWNRELAAMFTPDNDEFSGSLPVLHTTNAALRTLYWWGAMGVLWFRRDNPASVLGRSYDTLMPRHWQTTTFIWDYSLSSQVHALLDPAVMRRHLEHWVGLDINKHFGTEWLTGGPVGYWYSVNHYAMTRLVNDYLRYTGDLGFLDAELAAADGDRKALAAHLDDWAHAWQQRRGPSGLADYGGIDNLLECVPSYVHEVASLQGANVWCLRRDADVAEYQARPADAARLRAEADALAALVRGRYVAGEGIFTVGRPDGTVRPVRHCYDFATIGTTMPEDLPTGAAAEMVGFFVRELRTPSWMRALSPRDPDAAYSVRADHQWNGAYPAWPADSARAAIALGHPETVAEWIDGLARTTRQGPPGQAHFVEEAAPTVSGGARKTPPQPPYLIDWACSSAGAWCELVLTGVFGIEVDLDGTVGNSKNVLAAFDPGAKVENLVVQGKTWTVDATGARRN</sequence>
<evidence type="ECO:0000313" key="2">
    <source>
        <dbReference type="EMBL" id="NNG34771.1"/>
    </source>
</evidence>
<accession>A0A849A6X2</accession>
<dbReference type="InterPro" id="IPR012341">
    <property type="entry name" value="6hp_glycosidase-like_sf"/>
</dbReference>
<dbReference type="EMBL" id="JABEND010000002">
    <property type="protein sequence ID" value="NNG34771.1"/>
    <property type="molecule type" value="Genomic_DNA"/>
</dbReference>
<dbReference type="GO" id="GO:0005975">
    <property type="term" value="P:carbohydrate metabolic process"/>
    <property type="evidence" value="ECO:0007669"/>
    <property type="project" value="InterPro"/>
</dbReference>
<dbReference type="Proteomes" id="UP000562984">
    <property type="component" value="Unassembled WGS sequence"/>
</dbReference>
<reference evidence="2 3" key="1">
    <citation type="submission" date="2020-05" db="EMBL/GenBank/DDBJ databases">
        <title>Nakamurella sp. DB0629 isolated from air conditioner.</title>
        <authorList>
            <person name="Kim D.H."/>
            <person name="Kim D.-U."/>
        </authorList>
    </citation>
    <scope>NUCLEOTIDE SEQUENCE [LARGE SCALE GENOMIC DNA]</scope>
    <source>
        <strain evidence="2 3">DB0629</strain>
    </source>
</reference>
<evidence type="ECO:0000313" key="3">
    <source>
        <dbReference type="Proteomes" id="UP000562984"/>
    </source>
</evidence>
<dbReference type="SUPFAM" id="SSF48208">
    <property type="entry name" value="Six-hairpin glycosidases"/>
    <property type="match status" value="1"/>
</dbReference>
<dbReference type="RefSeq" id="WP_171198458.1">
    <property type="nucleotide sequence ID" value="NZ_JABEND010000002.1"/>
</dbReference>
<keyword evidence="3" id="KW-1185">Reference proteome</keyword>